<protein>
    <submittedName>
        <fullName evidence="4">DUF6079 family protein</fullName>
    </submittedName>
</protein>
<feature type="domain" description="ATPase PglY 5th" evidence="2">
    <location>
        <begin position="854"/>
        <end position="958"/>
    </location>
</feature>
<reference evidence="4" key="1">
    <citation type="submission" date="2021-10" db="EMBL/GenBank/DDBJ databases">
        <title>Novel species in genus Arthrobacter.</title>
        <authorList>
            <person name="Liu Y."/>
        </authorList>
    </citation>
    <scope>NUCLEOTIDE SEQUENCE</scope>
    <source>
        <strain evidence="4">Zg-Y809</strain>
    </source>
</reference>
<evidence type="ECO:0000259" key="2">
    <source>
        <dbReference type="Pfam" id="PF26381"/>
    </source>
</evidence>
<dbReference type="InterPro" id="IPR058748">
    <property type="entry name" value="PglY_5th"/>
</dbReference>
<dbReference type="RefSeq" id="WP_227909310.1">
    <property type="nucleotide sequence ID" value="NZ_CP095461.1"/>
</dbReference>
<feature type="domain" description="ATPase PglY C-terminal" evidence="3">
    <location>
        <begin position="1004"/>
        <end position="1176"/>
    </location>
</feature>
<evidence type="ECO:0000313" key="5">
    <source>
        <dbReference type="Proteomes" id="UP001139264"/>
    </source>
</evidence>
<evidence type="ECO:0000259" key="3">
    <source>
        <dbReference type="Pfam" id="PF26382"/>
    </source>
</evidence>
<dbReference type="InterPro" id="IPR058747">
    <property type="entry name" value="PglY_C"/>
</dbReference>
<feature type="compositionally biased region" description="Pro residues" evidence="1">
    <location>
        <begin position="1183"/>
        <end position="1231"/>
    </location>
</feature>
<dbReference type="AlphaFoldDB" id="A0A9X1M4H4"/>
<dbReference type="Pfam" id="PF26382">
    <property type="entry name" value="BREX_PglY_6th"/>
    <property type="match status" value="1"/>
</dbReference>
<comment type="caution">
    <text evidence="4">The sequence shown here is derived from an EMBL/GenBank/DDBJ whole genome shotgun (WGS) entry which is preliminary data.</text>
</comment>
<accession>A0A9X1M4H4</accession>
<name>A0A9X1M4H4_9MICC</name>
<proteinExistence type="predicted"/>
<evidence type="ECO:0000256" key="1">
    <source>
        <dbReference type="SAM" id="MobiDB-lite"/>
    </source>
</evidence>
<gene>
    <name evidence="4" type="ORF">LJ751_17390</name>
</gene>
<dbReference type="Proteomes" id="UP001139264">
    <property type="component" value="Unassembled WGS sequence"/>
</dbReference>
<organism evidence="4 5">
    <name type="scientific">Arthrobacter gengyunqii</name>
    <dbReference type="NCBI Taxonomy" id="2886940"/>
    <lineage>
        <taxon>Bacteria</taxon>
        <taxon>Bacillati</taxon>
        <taxon>Actinomycetota</taxon>
        <taxon>Actinomycetes</taxon>
        <taxon>Micrococcales</taxon>
        <taxon>Micrococcaceae</taxon>
        <taxon>Arthrobacter</taxon>
    </lineage>
</organism>
<evidence type="ECO:0000313" key="4">
    <source>
        <dbReference type="EMBL" id="MCC3271101.1"/>
    </source>
</evidence>
<sequence>MTILLRDVFDIPDRAGVEDYVLRLTDAVSGTGAQHALDDYVVTPSLVDAFEQALDLVSDAVTTGINRGAFLTGSFGSGKSHFMAVLHALLLQDPQARAVPELQETVLRHDPVLRDKKILPLAFHFLDGKSMEQVIFDAYIKRIQAVHPDAPLPGLFASDALLQDADKLRQTMGDQQFLQGLGGGSDDDVWAGVLGSTGWDLERYEAARTAAPQSSERQALVSALVQAYYGSYVRSGEYVDLDTGLAAMSAHAKALGYDAVVLFLDELVLWLAFGMHEPAFFRRESQKLTKLVEGSYGSLPAPLVSFVARQMDLRKWFADAGANGAQQEALESAFRHQEGRFARIELGDDNLPFVASKRLLKPRDADAQAAINDAFVRLDRNPKVWDVLLDGVNADDRHRGSDEKAFRLTYPFAPALVSTLRSLSSVMQRDRTALKVMQQMLVDRRSSMGIEDVIPVGDSFDYIVKGQAGAALDAQAAALFRAANQLYQEKLLPKILASNNMVASDLDDPARQTPAFHADDRLAKTLLLSAVAPNVPALKALTASRLAALNHGSIASPLPGGEANIVLSKVKTWAREIPEIHVSSEPLNPIIRVQLSNVDYESIVDKAKGEDNPGRQRELIRKLVAEGLGLDLGEPDSWNVYRHTVVWRGSRREVELVFGNVRDAGWLTDDHFRASAGAWRFVVDHPFDEQQHSAAEDVERIENLLARNFTSQTVVWVPRFLSPDSMRDLRRLVVLDWLLDASGERWNSHANHLSEVDRQQARGILESQQAALRESLLRVVQQAYGAATPAPGALVDDPSHVKVLYSLDAEYAPQPPVGATLGAAFRQLVSRAFESSFPGHPRFEPEDKEVTSGELKAVATILEAASADPEGRVEYTTDPRPIRRIANPLEVGYAGETHFLFGDGRFGPWGATIERGLSKAGVQDNDPVNVAKLREIIDSVEPAHGLHNDVSDLIVIGWGLLRQRAWFQYGSPLPTTPLPGKVQPSMELRAQPMPTAEEWEAARTVAGGVFGIEANKYRTPAAVANLTDAVHAAVRRALPDAAGLVQVLEESVPRLGSDGGPRLKLAQQMANALEILQHQSGVTLIQSLAKLDFGATAPEAAASLAKAKEVTTALRNFDWTRLAPAFNAAKSHDARADGAQAILDRLTQGLRSHEQAQRATVVLKNAVDEMIAWLSAIVVDPGPVDPGPGPVDPGPGPVDPGPGPVDPGPGPVDPGPGPVDPGPGPVEPGPGPNNGTWLGDDAHDAARKVQQFIRQHPGKRVEVTWKVIE</sequence>
<dbReference type="Pfam" id="PF26381">
    <property type="entry name" value="BREX_PglY_5th"/>
    <property type="match status" value="1"/>
</dbReference>
<dbReference type="EMBL" id="JAJFZP010000020">
    <property type="protein sequence ID" value="MCC3271101.1"/>
    <property type="molecule type" value="Genomic_DNA"/>
</dbReference>
<feature type="region of interest" description="Disordered" evidence="1">
    <location>
        <begin position="1183"/>
        <end position="1243"/>
    </location>
</feature>